<reference evidence="1" key="1">
    <citation type="submission" date="2019-08" db="EMBL/GenBank/DDBJ databases">
        <authorList>
            <person name="Kucharzyk K."/>
            <person name="Murdoch R.W."/>
            <person name="Higgins S."/>
            <person name="Loffler F."/>
        </authorList>
    </citation>
    <scope>NUCLEOTIDE SEQUENCE</scope>
</reference>
<dbReference type="EMBL" id="VSSQ01065508">
    <property type="protein sequence ID" value="MPN18225.1"/>
    <property type="molecule type" value="Genomic_DNA"/>
</dbReference>
<sequence length="99" mass="11018">MHNGLRDGSFVALGRRIAHLLCRVLQGADLCLHLAVALRAGRVAHLLCDLLKDLHEVVHVTHDLRLRDQQRACGGQKIVLLGLRKRHRGIAAMERIKGP</sequence>
<comment type="caution">
    <text evidence="1">The sequence shown here is derived from an EMBL/GenBank/DDBJ whole genome shotgun (WGS) entry which is preliminary data.</text>
</comment>
<name>A0A645FUS9_9ZZZZ</name>
<accession>A0A645FUS9</accession>
<proteinExistence type="predicted"/>
<organism evidence="1">
    <name type="scientific">bioreactor metagenome</name>
    <dbReference type="NCBI Taxonomy" id="1076179"/>
    <lineage>
        <taxon>unclassified sequences</taxon>
        <taxon>metagenomes</taxon>
        <taxon>ecological metagenomes</taxon>
    </lineage>
</organism>
<protein>
    <submittedName>
        <fullName evidence="1">Uncharacterized protein</fullName>
    </submittedName>
</protein>
<dbReference type="AlphaFoldDB" id="A0A645FUS9"/>
<gene>
    <name evidence="1" type="ORF">SDC9_165584</name>
</gene>
<evidence type="ECO:0000313" key="1">
    <source>
        <dbReference type="EMBL" id="MPN18225.1"/>
    </source>
</evidence>